<dbReference type="GO" id="GO:0016020">
    <property type="term" value="C:membrane"/>
    <property type="evidence" value="ECO:0007669"/>
    <property type="project" value="UniProtKB-SubCell"/>
</dbReference>
<dbReference type="GeneID" id="117358700"/>
<feature type="signal peptide" evidence="8">
    <location>
        <begin position="1"/>
        <end position="25"/>
    </location>
</feature>
<dbReference type="CTD" id="10225"/>
<gene>
    <name evidence="11" type="primary">CD96</name>
</gene>
<dbReference type="InterPro" id="IPR007110">
    <property type="entry name" value="Ig-like_dom"/>
</dbReference>
<dbReference type="GO" id="GO:0007160">
    <property type="term" value="P:cell-matrix adhesion"/>
    <property type="evidence" value="ECO:0007669"/>
    <property type="project" value="TreeGrafter"/>
</dbReference>
<accession>A0A6P8RAC8</accession>
<dbReference type="SMART" id="SM00409">
    <property type="entry name" value="IG"/>
    <property type="match status" value="2"/>
</dbReference>
<sequence>MQDNMKKRQSFSILHVFFLHLCVNGQPDGDVEANDTVHVTIGNDVTLTCSLKKNTTVTQMQWSHFIDRKQTMIAVHNPSHGMSYGTLNDTFHNVSAEFKPLSTWMLHLISVAPSQTGQYLCNFATFPYGTISKIIHLFIQTEEEIYSVQKIILNKAFEIPCVKNVSAMYPPILSWQWKMEENGRETVLFSSEHHSYLALDDERIHLRGNDTLSISSATAQDDGRNFSCYTETHQKKVKSTTTLKAFAVPEISLTIRNISSGEISLSCTVRKAYPKPSLVWYRNDVELHRDKVISIATEERRDGEDFFELISVIMLSIEQLAKNQTFWCTVLLSIPGIETWHNSSERISIPLYQVNEVTSSSPLTITTINKELQTTSLTKLTKTSMSFPSLGYTTSKPNNPSSSLPSASTVTGFQNGSAMNSTGSAFGAQSSWEPLNESSTVPTGTSRKHDRTSDTTMKPFSVVTTVVISTIGLGSFLTTKRLFNVTSSTGKSPQHTISWPVLVTVLLLICTILFFFMIRQWCQYRREIMDRPPPFKPPPPPIKYASIQDSDETEASCHALENL</sequence>
<dbReference type="Proteomes" id="UP000515159">
    <property type="component" value="Chromosome 4"/>
</dbReference>
<dbReference type="Gene3D" id="2.60.40.10">
    <property type="entry name" value="Immunoglobulins"/>
    <property type="match status" value="3"/>
</dbReference>
<dbReference type="InterPro" id="IPR013106">
    <property type="entry name" value="Ig_V-set"/>
</dbReference>
<feature type="region of interest" description="Disordered" evidence="6">
    <location>
        <begin position="391"/>
        <end position="410"/>
    </location>
</feature>
<comment type="subcellular location">
    <subcellularLocation>
        <location evidence="1">Membrane</location>
        <topology evidence="1">Single-pass membrane protein</topology>
    </subcellularLocation>
</comment>
<keyword evidence="10" id="KW-1185">Reference proteome</keyword>
<dbReference type="OrthoDB" id="9904226at2759"/>
<feature type="domain" description="Ig-like" evidence="9">
    <location>
        <begin position="27"/>
        <end position="121"/>
    </location>
</feature>
<dbReference type="PROSITE" id="PS50835">
    <property type="entry name" value="IG_LIKE"/>
    <property type="match status" value="3"/>
</dbReference>
<feature type="domain" description="Ig-like" evidence="9">
    <location>
        <begin position="249"/>
        <end position="348"/>
    </location>
</feature>
<evidence type="ECO:0000256" key="4">
    <source>
        <dbReference type="ARBA" id="ARBA00023136"/>
    </source>
</evidence>
<keyword evidence="3 7" id="KW-1133">Transmembrane helix</keyword>
<reference evidence="11" key="1">
    <citation type="submission" date="2025-08" db="UniProtKB">
        <authorList>
            <consortium name="RefSeq"/>
        </authorList>
    </citation>
    <scope>IDENTIFICATION</scope>
</reference>
<feature type="compositionally biased region" description="Low complexity" evidence="6">
    <location>
        <begin position="393"/>
        <end position="409"/>
    </location>
</feature>
<dbReference type="PANTHER" id="PTHR15317">
    <property type="entry name" value="T-CELL SURFACE PROTEIN TACTILE"/>
    <property type="match status" value="1"/>
</dbReference>
<evidence type="ECO:0000256" key="7">
    <source>
        <dbReference type="SAM" id="Phobius"/>
    </source>
</evidence>
<feature type="transmembrane region" description="Helical" evidence="7">
    <location>
        <begin position="497"/>
        <end position="518"/>
    </location>
</feature>
<dbReference type="InterPro" id="IPR013783">
    <property type="entry name" value="Ig-like_fold"/>
</dbReference>
<evidence type="ECO:0000256" key="5">
    <source>
        <dbReference type="ARBA" id="ARBA00023157"/>
    </source>
</evidence>
<evidence type="ECO:0000313" key="11">
    <source>
        <dbReference type="RefSeq" id="XP_033796126.1"/>
    </source>
</evidence>
<dbReference type="PANTHER" id="PTHR15317:SF1">
    <property type="entry name" value="T-CELL SURFACE PROTEIN TACTILE"/>
    <property type="match status" value="1"/>
</dbReference>
<evidence type="ECO:0000256" key="2">
    <source>
        <dbReference type="ARBA" id="ARBA00022692"/>
    </source>
</evidence>
<feature type="domain" description="Ig-like" evidence="9">
    <location>
        <begin position="127"/>
        <end position="238"/>
    </location>
</feature>
<dbReference type="InParanoid" id="A0A6P8RAC8"/>
<feature type="region of interest" description="Disordered" evidence="6">
    <location>
        <begin position="532"/>
        <end position="552"/>
    </location>
</feature>
<keyword evidence="5" id="KW-1015">Disulfide bond</keyword>
<dbReference type="GO" id="GO:0006954">
    <property type="term" value="P:inflammatory response"/>
    <property type="evidence" value="ECO:0007669"/>
    <property type="project" value="TreeGrafter"/>
</dbReference>
<keyword evidence="8" id="KW-0732">Signal</keyword>
<dbReference type="FunCoup" id="A0A6P8RAC8">
    <property type="interactions" value="172"/>
</dbReference>
<dbReference type="InterPro" id="IPR013162">
    <property type="entry name" value="CD80_C2-set"/>
</dbReference>
<feature type="compositionally biased region" description="Polar residues" evidence="6">
    <location>
        <begin position="424"/>
        <end position="445"/>
    </location>
</feature>
<dbReference type="KEGG" id="gsh:117358700"/>
<evidence type="ECO:0000256" key="1">
    <source>
        <dbReference type="ARBA" id="ARBA00004167"/>
    </source>
</evidence>
<evidence type="ECO:0000313" key="10">
    <source>
        <dbReference type="Proteomes" id="UP000515159"/>
    </source>
</evidence>
<name>A0A6P8RAC8_GEOSA</name>
<evidence type="ECO:0000256" key="6">
    <source>
        <dbReference type="SAM" id="MobiDB-lite"/>
    </source>
</evidence>
<organism evidence="10 11">
    <name type="scientific">Geotrypetes seraphini</name>
    <name type="common">Gaboon caecilian</name>
    <name type="synonym">Caecilia seraphini</name>
    <dbReference type="NCBI Taxonomy" id="260995"/>
    <lineage>
        <taxon>Eukaryota</taxon>
        <taxon>Metazoa</taxon>
        <taxon>Chordata</taxon>
        <taxon>Craniata</taxon>
        <taxon>Vertebrata</taxon>
        <taxon>Euteleostomi</taxon>
        <taxon>Amphibia</taxon>
        <taxon>Gymnophiona</taxon>
        <taxon>Geotrypetes</taxon>
    </lineage>
</organism>
<feature type="compositionally biased region" description="Pro residues" evidence="6">
    <location>
        <begin position="532"/>
        <end position="542"/>
    </location>
</feature>
<dbReference type="InterPro" id="IPR003599">
    <property type="entry name" value="Ig_sub"/>
</dbReference>
<protein>
    <submittedName>
        <fullName evidence="11">T-cell surface protein tactile</fullName>
    </submittedName>
</protein>
<feature type="chain" id="PRO_5027669989" evidence="8">
    <location>
        <begin position="26"/>
        <end position="563"/>
    </location>
</feature>
<dbReference type="InterPro" id="IPR036179">
    <property type="entry name" value="Ig-like_dom_sf"/>
</dbReference>
<keyword evidence="2 7" id="KW-0812">Transmembrane</keyword>
<dbReference type="AlphaFoldDB" id="A0A6P8RAC8"/>
<dbReference type="SUPFAM" id="SSF48726">
    <property type="entry name" value="Immunoglobulin"/>
    <property type="match status" value="3"/>
</dbReference>
<keyword evidence="4 7" id="KW-0472">Membrane</keyword>
<dbReference type="Pfam" id="PF08205">
    <property type="entry name" value="C2-set_2"/>
    <property type="match status" value="1"/>
</dbReference>
<evidence type="ECO:0000256" key="8">
    <source>
        <dbReference type="SAM" id="SignalP"/>
    </source>
</evidence>
<feature type="region of interest" description="Disordered" evidence="6">
    <location>
        <begin position="424"/>
        <end position="453"/>
    </location>
</feature>
<dbReference type="Pfam" id="PF07686">
    <property type="entry name" value="V-set"/>
    <property type="match status" value="1"/>
</dbReference>
<evidence type="ECO:0000259" key="9">
    <source>
        <dbReference type="PROSITE" id="PS50835"/>
    </source>
</evidence>
<dbReference type="InterPro" id="IPR042381">
    <property type="entry name" value="CD96"/>
</dbReference>
<proteinExistence type="predicted"/>
<dbReference type="RefSeq" id="XP_033796126.1">
    <property type="nucleotide sequence ID" value="XM_033940235.1"/>
</dbReference>
<evidence type="ECO:0000256" key="3">
    <source>
        <dbReference type="ARBA" id="ARBA00022989"/>
    </source>
</evidence>